<reference evidence="2" key="1">
    <citation type="journal article" date="2019" name="Int. J. Syst. Evol. Microbiol.">
        <title>The Global Catalogue of Microorganisms (GCM) 10K type strain sequencing project: providing services to taxonomists for standard genome sequencing and annotation.</title>
        <authorList>
            <consortium name="The Broad Institute Genomics Platform"/>
            <consortium name="The Broad Institute Genome Sequencing Center for Infectious Disease"/>
            <person name="Wu L."/>
            <person name="Ma J."/>
        </authorList>
    </citation>
    <scope>NUCLEOTIDE SEQUENCE [LARGE SCALE GENOMIC DNA]</scope>
    <source>
        <strain evidence="2">CCUG 50873</strain>
    </source>
</reference>
<dbReference type="EMBL" id="JBHTIL010000001">
    <property type="protein sequence ID" value="MFD0925581.1"/>
    <property type="molecule type" value="Genomic_DNA"/>
</dbReference>
<proteinExistence type="predicted"/>
<gene>
    <name evidence="1" type="ORF">ACFQ04_07500</name>
</gene>
<accession>A0ABW3G4Q6</accession>
<sequence>MNESKKAHLMRDRLDLPPVTRNINHLLLDLEHDAGASAEAVHMLRTDLINTLTGIENDIAIDRPAQ</sequence>
<comment type="caution">
    <text evidence="1">The sequence shown here is derived from an EMBL/GenBank/DDBJ whole genome shotgun (WGS) entry which is preliminary data.</text>
</comment>
<name>A0ABW3G4Q6_9NOCA</name>
<protein>
    <submittedName>
        <fullName evidence="1">Uncharacterized protein</fullName>
    </submittedName>
</protein>
<keyword evidence="2" id="KW-1185">Reference proteome</keyword>
<dbReference type="RefSeq" id="WP_253646480.1">
    <property type="nucleotide sequence ID" value="NZ_BAAAMO010000002.1"/>
</dbReference>
<evidence type="ECO:0000313" key="2">
    <source>
        <dbReference type="Proteomes" id="UP001597068"/>
    </source>
</evidence>
<dbReference type="Proteomes" id="UP001597068">
    <property type="component" value="Unassembled WGS sequence"/>
</dbReference>
<evidence type="ECO:0000313" key="1">
    <source>
        <dbReference type="EMBL" id="MFD0925581.1"/>
    </source>
</evidence>
<organism evidence="1 2">
    <name type="scientific">Williamsia deligens</name>
    <dbReference type="NCBI Taxonomy" id="321325"/>
    <lineage>
        <taxon>Bacteria</taxon>
        <taxon>Bacillati</taxon>
        <taxon>Actinomycetota</taxon>
        <taxon>Actinomycetes</taxon>
        <taxon>Mycobacteriales</taxon>
        <taxon>Nocardiaceae</taxon>
        <taxon>Williamsia</taxon>
    </lineage>
</organism>